<dbReference type="ExpressionAtlas" id="C0P5S7">
    <property type="expression patterns" value="baseline and differential"/>
</dbReference>
<dbReference type="EMBL" id="BT063781">
    <property type="protein sequence ID" value="ACN28478.1"/>
    <property type="molecule type" value="mRNA"/>
</dbReference>
<feature type="region of interest" description="Disordered" evidence="1">
    <location>
        <begin position="461"/>
        <end position="515"/>
    </location>
</feature>
<feature type="region of interest" description="Disordered" evidence="1">
    <location>
        <begin position="301"/>
        <end position="329"/>
    </location>
</feature>
<evidence type="ECO:0000256" key="1">
    <source>
        <dbReference type="SAM" id="MobiDB-lite"/>
    </source>
</evidence>
<reference evidence="2" key="2">
    <citation type="submission" date="2012-06" db="EMBL/GenBank/DDBJ databases">
        <authorList>
            <person name="Yu Y."/>
            <person name="Currie J."/>
            <person name="Lomeli R."/>
            <person name="Angelova A."/>
            <person name="Collura K."/>
            <person name="Wissotski M."/>
            <person name="Campos D."/>
            <person name="Kudrna D."/>
            <person name="Golser W."/>
            <person name="Ashely E."/>
            <person name="Descour A."/>
            <person name="Fernandes J."/>
            <person name="Soderlund C."/>
            <person name="Walbot V."/>
        </authorList>
    </citation>
    <scope>NUCLEOTIDE SEQUENCE</scope>
    <source>
        <strain evidence="2">B73</strain>
    </source>
</reference>
<feature type="region of interest" description="Disordered" evidence="1">
    <location>
        <begin position="1"/>
        <end position="46"/>
    </location>
</feature>
<feature type="compositionally biased region" description="Basic residues" evidence="1">
    <location>
        <begin position="461"/>
        <end position="484"/>
    </location>
</feature>
<dbReference type="EMBL" id="BT063646">
    <property type="protein sequence ID" value="ACN28343.1"/>
    <property type="molecule type" value="mRNA"/>
</dbReference>
<dbReference type="AlphaFoldDB" id="C0P5S7"/>
<feature type="compositionally biased region" description="Basic and acidic residues" evidence="1">
    <location>
        <begin position="316"/>
        <end position="326"/>
    </location>
</feature>
<reference evidence="2" key="1">
    <citation type="journal article" date="2009" name="PLoS Genet.">
        <title>Sequencing, mapping, and analysis of 27,455 maize full-length cDNAs.</title>
        <authorList>
            <person name="Soderlund C."/>
            <person name="Descour A."/>
            <person name="Kudrna D."/>
            <person name="Bomhoff M."/>
            <person name="Boyd L."/>
            <person name="Currie J."/>
            <person name="Angelova A."/>
            <person name="Collura K."/>
            <person name="Wissotski M."/>
            <person name="Ashley E."/>
            <person name="Morrow D."/>
            <person name="Fernandes J."/>
            <person name="Walbot V."/>
            <person name="Yu Y."/>
        </authorList>
    </citation>
    <scope>NUCLEOTIDE SEQUENCE</scope>
    <source>
        <strain evidence="2">B73</strain>
    </source>
</reference>
<name>C0P5S7_MAIZE</name>
<accession>C0P5S7</accession>
<feature type="region of interest" description="Disordered" evidence="1">
    <location>
        <begin position="128"/>
        <end position="147"/>
    </location>
</feature>
<organism evidence="2">
    <name type="scientific">Zea mays</name>
    <name type="common">Maize</name>
    <dbReference type="NCBI Taxonomy" id="4577"/>
    <lineage>
        <taxon>Eukaryota</taxon>
        <taxon>Viridiplantae</taxon>
        <taxon>Streptophyta</taxon>
        <taxon>Embryophyta</taxon>
        <taxon>Tracheophyta</taxon>
        <taxon>Spermatophyta</taxon>
        <taxon>Magnoliopsida</taxon>
        <taxon>Liliopsida</taxon>
        <taxon>Poales</taxon>
        <taxon>Poaceae</taxon>
        <taxon>PACMAD clade</taxon>
        <taxon>Panicoideae</taxon>
        <taxon>Andropogonodae</taxon>
        <taxon>Andropogoneae</taxon>
        <taxon>Tripsacinae</taxon>
        <taxon>Zea</taxon>
    </lineage>
</organism>
<evidence type="ECO:0000313" key="2">
    <source>
        <dbReference type="EMBL" id="ACN28343.1"/>
    </source>
</evidence>
<feature type="compositionally biased region" description="Low complexity" evidence="1">
    <location>
        <begin position="8"/>
        <end position="17"/>
    </location>
</feature>
<protein>
    <submittedName>
        <fullName evidence="2">Uncharacterized protein</fullName>
    </submittedName>
</protein>
<sequence>MPARTSTQNQLLPQQRQELQRRRRQHQRGGARAPAERRHGRRPRLDLYGEVAGGGGGVGLGGQRKALEVAGLVLLVLRLVVRVERVRRVAGDVHAAARGAVPQRRAVGERAGVVDVGAEPAEVLGSGVQRAPRPGQVRHAARRHQRRVPALPREVHGELGLAVVPQHAPVALEVARRDALGVLVDEPEQVHLRRALARPRRRAGVRRQPPQQARVEALRVGRLGVPVAVRGPPHLAHDHRHVAVPHGPQRRHQRVEVGVEHVGVQHAVVVHWRRAAVEEGVVQREVLVQVQAQERVDVHGEGRAVPSQEPHHVRHQPRDVGAEPPRRRNRVAPRGVVHVGVQRHGRLDPVADPGVVQSVLDVLQRRERDVDEGPVVRLQERLVADGHVLDGDAAVEVVAPDVVLDPVPGLAGVGGQAREHGVGDGDHDLDAGAGERAHGGGVGIEQLHLLDAVVPEHLHHGLGRQRVRRLRAPVHPQRRRRPHRAGAEQHRRREPRRHPHGTAVRASWSRREPLGPPDWVANEWTDFGAGLYCTVATVAGEDASGILGRSSSGSRN</sequence>
<proteinExistence type="evidence at transcript level"/>